<accession>A0ACC2U0K8</accession>
<dbReference type="EC" id="2.3.1.22" evidence="1"/>
<evidence type="ECO:0000313" key="2">
    <source>
        <dbReference type="Proteomes" id="UP001165960"/>
    </source>
</evidence>
<gene>
    <name evidence="1" type="primary">DGA1_36</name>
    <name evidence="1" type="ORF">DSO57_1026633</name>
</gene>
<organism evidence="1 2">
    <name type="scientific">Entomophthora muscae</name>
    <dbReference type="NCBI Taxonomy" id="34485"/>
    <lineage>
        <taxon>Eukaryota</taxon>
        <taxon>Fungi</taxon>
        <taxon>Fungi incertae sedis</taxon>
        <taxon>Zoopagomycota</taxon>
        <taxon>Entomophthoromycotina</taxon>
        <taxon>Entomophthoromycetes</taxon>
        <taxon>Entomophthorales</taxon>
        <taxon>Entomophthoraceae</taxon>
        <taxon>Entomophthora</taxon>
    </lineage>
</organism>
<comment type="caution">
    <text evidence="1">The sequence shown here is derived from an EMBL/GenBank/DDBJ whole genome shotgun (WGS) entry which is preliminary data.</text>
</comment>
<keyword evidence="1" id="KW-0808">Transferase</keyword>
<dbReference type="EMBL" id="QTSX02001577">
    <property type="protein sequence ID" value="KAJ9080286.1"/>
    <property type="molecule type" value="Genomic_DNA"/>
</dbReference>
<reference evidence="1" key="1">
    <citation type="submission" date="2022-04" db="EMBL/GenBank/DDBJ databases">
        <title>Genome of the entomopathogenic fungus Entomophthora muscae.</title>
        <authorList>
            <person name="Elya C."/>
            <person name="Lovett B.R."/>
            <person name="Lee E."/>
            <person name="Macias A.M."/>
            <person name="Hajek A.E."/>
            <person name="De Bivort B.L."/>
            <person name="Kasson M.T."/>
            <person name="De Fine Licht H.H."/>
            <person name="Stajich J.E."/>
        </authorList>
    </citation>
    <scope>NUCLEOTIDE SEQUENCE</scope>
    <source>
        <strain evidence="1">Berkeley</strain>
    </source>
</reference>
<proteinExistence type="predicted"/>
<protein>
    <submittedName>
        <fullName evidence="1">Diacylglycerol O-acyltransferase 1</fullName>
        <ecNumber evidence="1">2.3.1.22</ecNumber>
    </submittedName>
</protein>
<keyword evidence="1" id="KW-0012">Acyltransferase</keyword>
<dbReference type="Proteomes" id="UP001165960">
    <property type="component" value="Unassembled WGS sequence"/>
</dbReference>
<keyword evidence="2" id="KW-1185">Reference proteome</keyword>
<evidence type="ECO:0000313" key="1">
    <source>
        <dbReference type="EMBL" id="KAJ9080286.1"/>
    </source>
</evidence>
<sequence length="334" mass="37274">MAEITKENDGFPLAVLQTLTHIIYPWSPFIGIGLFMFLSRYSALVPFLVAYAIYIKLDKAHEQGSRSSAWLRNIPFWDWYTGYFPAKLLKEAELSPDNNYIFGYHPHGIIALGGFANFASNGTGFSELFPGLQVHMLTLNLNFMVPFYRDFILFIGMASVSKESINYILNRGTGNACLISVGGSAESLLAGPDNADLVLSKRLGFIKVAIQNGAHLVPVYNFGENSLAYQYSPEEGTLLHIFQQVLKNYTGMTLPFFYARGWFPNTRGVVPFDVPMTTVVGKPIPVAKNPSPTQEEIASTHAKYVAALKDLYDRNAAEYHPRRFGPPPELRLVE</sequence>
<name>A0ACC2U0K8_9FUNG</name>